<dbReference type="OrthoDB" id="3250831at2"/>
<keyword evidence="6 8" id="KW-1133">Transmembrane helix</keyword>
<comment type="similarity">
    <text evidence="2">Belongs to the EamA transporter family.</text>
</comment>
<sequence>MTRGIGLSVFASVLFAFLYYYASLLHPLSGEVVFGWRMLLTMPCVALFLLYSRDWHLVTTLFAEAKRRPLLWVGLPVSAALMGVQLWIFMWAPINGRGLPVSLGYFMMPLVLVVIGRFVYQERPSRLQWTAVGFAVIGVANEVWQAGGISWETLVVALGYPMYFVWRRYIGTDNLGGLWCDMLLMLPAAAWFVLSVDQPFLAFEVRPLLWPLVVGLGVVSALALVCYIVASRLLPFSLFGLLGYVEPVLLVVVSLILGESIQDAEWPTYIAIWLAVGLLVLEGVKRLLTFRRYPFDANPSGNTEP</sequence>
<evidence type="ECO:0000256" key="5">
    <source>
        <dbReference type="ARBA" id="ARBA00022692"/>
    </source>
</evidence>
<proteinExistence type="inferred from homology"/>
<evidence type="ECO:0000313" key="10">
    <source>
        <dbReference type="Proteomes" id="UP000243937"/>
    </source>
</evidence>
<feature type="transmembrane region" description="Helical" evidence="8">
    <location>
        <begin position="236"/>
        <end position="257"/>
    </location>
</feature>
<evidence type="ECO:0000256" key="3">
    <source>
        <dbReference type="ARBA" id="ARBA00022448"/>
    </source>
</evidence>
<evidence type="ECO:0000256" key="8">
    <source>
        <dbReference type="SAM" id="Phobius"/>
    </source>
</evidence>
<evidence type="ECO:0000256" key="7">
    <source>
        <dbReference type="ARBA" id="ARBA00023136"/>
    </source>
</evidence>
<dbReference type="AlphaFoldDB" id="A0A1Y0D9B3"/>
<dbReference type="KEGG" id="opf:CBP31_14060"/>
<comment type="subcellular location">
    <subcellularLocation>
        <location evidence="1">Cell membrane</location>
        <topology evidence="1">Multi-pass membrane protein</topology>
    </subcellularLocation>
</comment>
<name>A0A1Y0D9B3_9GAMM</name>
<dbReference type="GO" id="GO:0005886">
    <property type="term" value="C:plasma membrane"/>
    <property type="evidence" value="ECO:0007669"/>
    <property type="project" value="UniProtKB-SubCell"/>
</dbReference>
<dbReference type="RefSeq" id="WP_087038294.1">
    <property type="nucleotide sequence ID" value="NZ_CP021377.1"/>
</dbReference>
<feature type="transmembrane region" description="Helical" evidence="8">
    <location>
        <begin position="34"/>
        <end position="51"/>
    </location>
</feature>
<feature type="transmembrane region" description="Helical" evidence="8">
    <location>
        <begin position="269"/>
        <end position="288"/>
    </location>
</feature>
<evidence type="ECO:0000256" key="2">
    <source>
        <dbReference type="ARBA" id="ARBA00007362"/>
    </source>
</evidence>
<keyword evidence="7 8" id="KW-0472">Membrane</keyword>
<keyword evidence="10" id="KW-1185">Reference proteome</keyword>
<protein>
    <submittedName>
        <fullName evidence="9">Protein RarD</fullName>
    </submittedName>
</protein>
<keyword evidence="4" id="KW-1003">Cell membrane</keyword>
<dbReference type="NCBIfam" id="TIGR00688">
    <property type="entry name" value="rarD"/>
    <property type="match status" value="1"/>
</dbReference>
<evidence type="ECO:0000256" key="1">
    <source>
        <dbReference type="ARBA" id="ARBA00004651"/>
    </source>
</evidence>
<feature type="transmembrane region" description="Helical" evidence="8">
    <location>
        <begin position="102"/>
        <end position="120"/>
    </location>
</feature>
<reference evidence="9 10" key="1">
    <citation type="journal article" date="2014" name="Int. J. Syst. Evol. Microbiol.">
        <title>Oceanisphaera profunda sp. nov., a marine bacterium isolated from deep-sea sediment, and emended description of the genus Oceanisphaera.</title>
        <authorList>
            <person name="Xu Z."/>
            <person name="Zhang X.Y."/>
            <person name="Su H.N."/>
            <person name="Yu Z.C."/>
            <person name="Liu C."/>
            <person name="Li H."/>
            <person name="Chen X.L."/>
            <person name="Song X.Y."/>
            <person name="Xie B.B."/>
            <person name="Qin Q.L."/>
            <person name="Zhou B.C."/>
            <person name="Shi M."/>
            <person name="Huang Y."/>
            <person name="Zhang Y.Z."/>
        </authorList>
    </citation>
    <scope>NUCLEOTIDE SEQUENCE [LARGE SCALE GENOMIC DNA]</scope>
    <source>
        <strain evidence="9 10">SM1222</strain>
    </source>
</reference>
<evidence type="ECO:0000256" key="6">
    <source>
        <dbReference type="ARBA" id="ARBA00022989"/>
    </source>
</evidence>
<keyword evidence="3" id="KW-0813">Transport</keyword>
<feature type="transmembrane region" description="Helical" evidence="8">
    <location>
        <begin position="208"/>
        <end position="229"/>
    </location>
</feature>
<gene>
    <name evidence="9" type="ORF">CBP31_14060</name>
</gene>
<feature type="transmembrane region" description="Helical" evidence="8">
    <location>
        <begin position="71"/>
        <end position="90"/>
    </location>
</feature>
<evidence type="ECO:0000313" key="9">
    <source>
        <dbReference type="EMBL" id="ART83615.1"/>
    </source>
</evidence>
<accession>A0A1Y0D9B3</accession>
<dbReference type="EMBL" id="CP021377">
    <property type="protein sequence ID" value="ART83615.1"/>
    <property type="molecule type" value="Genomic_DNA"/>
</dbReference>
<organism evidence="9 10">
    <name type="scientific">Oceanisphaera profunda</name>
    <dbReference type="NCBI Taxonomy" id="1416627"/>
    <lineage>
        <taxon>Bacteria</taxon>
        <taxon>Pseudomonadati</taxon>
        <taxon>Pseudomonadota</taxon>
        <taxon>Gammaproteobacteria</taxon>
        <taxon>Aeromonadales</taxon>
        <taxon>Aeromonadaceae</taxon>
        <taxon>Oceanisphaera</taxon>
    </lineage>
</organism>
<dbReference type="InterPro" id="IPR037185">
    <property type="entry name" value="EmrE-like"/>
</dbReference>
<feature type="transmembrane region" description="Helical" evidence="8">
    <location>
        <begin position="178"/>
        <end position="196"/>
    </location>
</feature>
<dbReference type="SUPFAM" id="SSF103481">
    <property type="entry name" value="Multidrug resistance efflux transporter EmrE"/>
    <property type="match status" value="2"/>
</dbReference>
<dbReference type="InterPro" id="IPR004626">
    <property type="entry name" value="RarD"/>
</dbReference>
<dbReference type="Proteomes" id="UP000243937">
    <property type="component" value="Chromosome"/>
</dbReference>
<keyword evidence="5 8" id="KW-0812">Transmembrane</keyword>
<feature type="transmembrane region" description="Helical" evidence="8">
    <location>
        <begin position="5"/>
        <end position="22"/>
    </location>
</feature>
<evidence type="ECO:0000256" key="4">
    <source>
        <dbReference type="ARBA" id="ARBA00022475"/>
    </source>
</evidence>